<dbReference type="OrthoDB" id="9809781at2"/>
<keyword evidence="1" id="KW-0732">Signal</keyword>
<sequence length="421" mass="46652">MHRRQFIQTIGISGALAVAGKISAQTAPAPGTVTPSAAPDALVKGTPAVFAPTPDSFTVTVPLAADALVWLEYGETEKLGSTAKGDSFGFVQHDDTVVKIKVRNLKPGTRYYWRVVTKPAFPYIGSQKPVLREPVPETRSQIYTTKTLAPNARKTQFSVWNDTHDHNETIRALHTARRADDDFMIWNGDMSNNVNDRALLPGLYVCPQGVDLAEGPPILGTRGNHDVRGLWAGRMSDYVEYPNGNRPFYAFRSGPIAAIALDTGEDKPDNHRSYRGGAAFEPIIREQAAWLEEVIRRPEMRDAPYRVVFCHIPLRWTDESPQDYEGKGFDRYSLRGRLAWQGALVKWGAQIIISGHTHRHALLQPTKEFPYTQITGGGPQPKRATVIRGHADAGKLKVSVIRMHDGVSLNDLEFEPLTKVA</sequence>
<dbReference type="Gene3D" id="3.60.21.10">
    <property type="match status" value="1"/>
</dbReference>
<dbReference type="InterPro" id="IPR029052">
    <property type="entry name" value="Metallo-depent_PP-like"/>
</dbReference>
<evidence type="ECO:0000313" key="4">
    <source>
        <dbReference type="Proteomes" id="UP000244896"/>
    </source>
</evidence>
<dbReference type="InterPro" id="IPR004843">
    <property type="entry name" value="Calcineurin-like_PHP"/>
</dbReference>
<feature type="domain" description="Calcineurin-like phosphoesterase" evidence="2">
    <location>
        <begin position="161"/>
        <end position="359"/>
    </location>
</feature>
<dbReference type="GO" id="GO:0003993">
    <property type="term" value="F:acid phosphatase activity"/>
    <property type="evidence" value="ECO:0007669"/>
    <property type="project" value="InterPro"/>
</dbReference>
<protein>
    <recommendedName>
        <fullName evidence="2">Calcineurin-like phosphoesterase domain-containing protein</fullName>
    </recommendedName>
</protein>
<dbReference type="EMBL" id="CP023004">
    <property type="protein sequence ID" value="AWI08461.1"/>
    <property type="molecule type" value="Genomic_DNA"/>
</dbReference>
<dbReference type="Proteomes" id="UP000244896">
    <property type="component" value="Chromosome"/>
</dbReference>
<accession>A0A2U8E0X2</accession>
<dbReference type="CDD" id="cd00838">
    <property type="entry name" value="MPP_superfamily"/>
    <property type="match status" value="1"/>
</dbReference>
<name>A0A2U8E0X2_9BACT</name>
<gene>
    <name evidence="3" type="ORF">CKA38_03630</name>
</gene>
<dbReference type="Pfam" id="PF00149">
    <property type="entry name" value="Metallophos"/>
    <property type="match status" value="1"/>
</dbReference>
<organism evidence="3 4">
    <name type="scientific">Ereboglobus luteus</name>
    <dbReference type="NCBI Taxonomy" id="1796921"/>
    <lineage>
        <taxon>Bacteria</taxon>
        <taxon>Pseudomonadati</taxon>
        <taxon>Verrucomicrobiota</taxon>
        <taxon>Opitutia</taxon>
        <taxon>Opitutales</taxon>
        <taxon>Opitutaceae</taxon>
        <taxon>Ereboglobus</taxon>
    </lineage>
</organism>
<dbReference type="PANTHER" id="PTHR22953:SF153">
    <property type="entry name" value="PURPLE ACID PHOSPHATASE"/>
    <property type="match status" value="1"/>
</dbReference>
<evidence type="ECO:0000259" key="2">
    <source>
        <dbReference type="Pfam" id="PF00149"/>
    </source>
</evidence>
<evidence type="ECO:0000256" key="1">
    <source>
        <dbReference type="ARBA" id="ARBA00022729"/>
    </source>
</evidence>
<keyword evidence="4" id="KW-1185">Reference proteome</keyword>
<dbReference type="SUPFAM" id="SSF56300">
    <property type="entry name" value="Metallo-dependent phosphatases"/>
    <property type="match status" value="1"/>
</dbReference>
<dbReference type="KEGG" id="elut:CKA38_03630"/>
<dbReference type="PANTHER" id="PTHR22953">
    <property type="entry name" value="ACID PHOSPHATASE RELATED"/>
    <property type="match status" value="1"/>
</dbReference>
<dbReference type="InterPro" id="IPR039331">
    <property type="entry name" value="PAPs-like"/>
</dbReference>
<evidence type="ECO:0000313" key="3">
    <source>
        <dbReference type="EMBL" id="AWI08461.1"/>
    </source>
</evidence>
<reference evidence="3 4" key="1">
    <citation type="journal article" date="2018" name="Syst. Appl. Microbiol.">
        <title>Ereboglobus luteus gen. nov. sp. nov. from cockroach guts, and new insights into the oxygen relationship of the genera Opitutus and Didymococcus (Verrucomicrobia: Opitutaceae).</title>
        <authorList>
            <person name="Tegtmeier D."/>
            <person name="Belitz A."/>
            <person name="Radek R."/>
            <person name="Heimerl T."/>
            <person name="Brune A."/>
        </authorList>
    </citation>
    <scope>NUCLEOTIDE SEQUENCE [LARGE SCALE GENOMIC DNA]</scope>
    <source>
        <strain evidence="3 4">Ho45</strain>
    </source>
</reference>
<dbReference type="AlphaFoldDB" id="A0A2U8E0X2"/>
<dbReference type="RefSeq" id="WP_108824269.1">
    <property type="nucleotide sequence ID" value="NZ_CP023004.1"/>
</dbReference>
<proteinExistence type="predicted"/>